<evidence type="ECO:0000256" key="3">
    <source>
        <dbReference type="ARBA" id="ARBA00023125"/>
    </source>
</evidence>
<evidence type="ECO:0000313" key="7">
    <source>
        <dbReference type="Proteomes" id="UP000604083"/>
    </source>
</evidence>
<evidence type="ECO:0000256" key="1">
    <source>
        <dbReference type="ARBA" id="ARBA00009437"/>
    </source>
</evidence>
<keyword evidence="3" id="KW-0238">DNA-binding</keyword>
<dbReference type="RefSeq" id="WP_200391231.1">
    <property type="nucleotide sequence ID" value="NZ_JAENIO010000013.1"/>
</dbReference>
<reference evidence="6" key="1">
    <citation type="submission" date="2021-01" db="EMBL/GenBank/DDBJ databases">
        <title>Modified the classification status of verrucomicrobia.</title>
        <authorList>
            <person name="Feng X."/>
        </authorList>
    </citation>
    <scope>NUCLEOTIDE SEQUENCE</scope>
    <source>
        <strain evidence="6">KCTC 12986</strain>
    </source>
</reference>
<keyword evidence="4" id="KW-0804">Transcription</keyword>
<dbReference type="PANTHER" id="PTHR30346">
    <property type="entry name" value="TRANSCRIPTIONAL DUAL REGULATOR HCAR-RELATED"/>
    <property type="match status" value="1"/>
</dbReference>
<dbReference type="GO" id="GO:0032993">
    <property type="term" value="C:protein-DNA complex"/>
    <property type="evidence" value="ECO:0007669"/>
    <property type="project" value="TreeGrafter"/>
</dbReference>
<evidence type="ECO:0000256" key="2">
    <source>
        <dbReference type="ARBA" id="ARBA00023015"/>
    </source>
</evidence>
<evidence type="ECO:0000256" key="4">
    <source>
        <dbReference type="ARBA" id="ARBA00023163"/>
    </source>
</evidence>
<dbReference type="InterPro" id="IPR036390">
    <property type="entry name" value="WH_DNA-bd_sf"/>
</dbReference>
<evidence type="ECO:0000313" key="6">
    <source>
        <dbReference type="EMBL" id="MBK1833796.1"/>
    </source>
</evidence>
<proteinExistence type="inferred from homology"/>
<gene>
    <name evidence="6" type="ORF">JIN78_06970</name>
</gene>
<dbReference type="Pfam" id="PF00126">
    <property type="entry name" value="HTH_1"/>
    <property type="match status" value="1"/>
</dbReference>
<sequence length="300" mass="33324">MNVHHLELFYYVAKYEGITAAVRKMPYGIQQPAVSGQILQLEKDLGVKLFNRRPFALTTEGERLYDFAYPFFSRLDEVEEQLKGEQSRHLRIAASATVLRNHLPDLLSELREGMPGMRLTLLEAEPSDVPALILAQKVDIAVTVLHGRLAEGLRHCEFVRIPLALHLPSQERARSLAGVLEDDVWEKGKVGRLPLIGLPPHELLSKMLQAEFDSRQIDWPVTVEVSSLDTVKDYVARGFGAGIGVAVPAEKPPSGIRSLVLADFAPMVVGALWQGQLKPVAEEFLTLAKARAKVLRQGKD</sequence>
<dbReference type="AlphaFoldDB" id="A0A934RSP1"/>
<feature type="domain" description="HTH lysR-type" evidence="5">
    <location>
        <begin position="1"/>
        <end position="58"/>
    </location>
</feature>
<dbReference type="InterPro" id="IPR005119">
    <property type="entry name" value="LysR_subst-bd"/>
</dbReference>
<dbReference type="PROSITE" id="PS50931">
    <property type="entry name" value="HTH_LYSR"/>
    <property type="match status" value="1"/>
</dbReference>
<dbReference type="EMBL" id="JAENIO010000013">
    <property type="protein sequence ID" value="MBK1833796.1"/>
    <property type="molecule type" value="Genomic_DNA"/>
</dbReference>
<dbReference type="Pfam" id="PF03466">
    <property type="entry name" value="LysR_substrate"/>
    <property type="match status" value="1"/>
</dbReference>
<dbReference type="CDD" id="cd05466">
    <property type="entry name" value="PBP2_LTTR_substrate"/>
    <property type="match status" value="1"/>
</dbReference>
<accession>A0A934RSP1</accession>
<keyword evidence="7" id="KW-1185">Reference proteome</keyword>
<dbReference type="SUPFAM" id="SSF53850">
    <property type="entry name" value="Periplasmic binding protein-like II"/>
    <property type="match status" value="1"/>
</dbReference>
<dbReference type="GO" id="GO:0003677">
    <property type="term" value="F:DNA binding"/>
    <property type="evidence" value="ECO:0007669"/>
    <property type="project" value="UniProtKB-KW"/>
</dbReference>
<dbReference type="SUPFAM" id="SSF46785">
    <property type="entry name" value="Winged helix' DNA-binding domain"/>
    <property type="match status" value="1"/>
</dbReference>
<protein>
    <submittedName>
        <fullName evidence="6">LysR family transcriptional regulator</fullName>
    </submittedName>
</protein>
<dbReference type="PANTHER" id="PTHR30346:SF28">
    <property type="entry name" value="HTH-TYPE TRANSCRIPTIONAL REGULATOR CYNR"/>
    <property type="match status" value="1"/>
</dbReference>
<name>A0A934RSP1_9BACT</name>
<comment type="similarity">
    <text evidence="1">Belongs to the LysR transcriptional regulatory family.</text>
</comment>
<dbReference type="Gene3D" id="3.40.190.10">
    <property type="entry name" value="Periplasmic binding protein-like II"/>
    <property type="match status" value="2"/>
</dbReference>
<dbReference type="GO" id="GO:0003700">
    <property type="term" value="F:DNA-binding transcription factor activity"/>
    <property type="evidence" value="ECO:0007669"/>
    <property type="project" value="InterPro"/>
</dbReference>
<comment type="caution">
    <text evidence="6">The sequence shown here is derived from an EMBL/GenBank/DDBJ whole genome shotgun (WGS) entry which is preliminary data.</text>
</comment>
<keyword evidence="2" id="KW-0805">Transcription regulation</keyword>
<organism evidence="6 7">
    <name type="scientific">Roseibacillus ishigakijimensis</name>
    <dbReference type="NCBI Taxonomy" id="454146"/>
    <lineage>
        <taxon>Bacteria</taxon>
        <taxon>Pseudomonadati</taxon>
        <taxon>Verrucomicrobiota</taxon>
        <taxon>Verrucomicrobiia</taxon>
        <taxon>Verrucomicrobiales</taxon>
        <taxon>Verrucomicrobiaceae</taxon>
        <taxon>Roseibacillus</taxon>
    </lineage>
</organism>
<dbReference type="InterPro" id="IPR036388">
    <property type="entry name" value="WH-like_DNA-bd_sf"/>
</dbReference>
<dbReference type="InterPro" id="IPR000847">
    <property type="entry name" value="LysR_HTH_N"/>
</dbReference>
<evidence type="ECO:0000259" key="5">
    <source>
        <dbReference type="PROSITE" id="PS50931"/>
    </source>
</evidence>
<dbReference type="Proteomes" id="UP000604083">
    <property type="component" value="Unassembled WGS sequence"/>
</dbReference>
<dbReference type="Gene3D" id="1.10.10.10">
    <property type="entry name" value="Winged helix-like DNA-binding domain superfamily/Winged helix DNA-binding domain"/>
    <property type="match status" value="1"/>
</dbReference>